<keyword evidence="3" id="KW-1185">Reference proteome</keyword>
<evidence type="ECO:0000313" key="2">
    <source>
        <dbReference type="EMBL" id="KAL3800744.1"/>
    </source>
</evidence>
<gene>
    <name evidence="2" type="ORF">ACHAW5_009314</name>
</gene>
<evidence type="ECO:0000256" key="1">
    <source>
        <dbReference type="SAM" id="Phobius"/>
    </source>
</evidence>
<keyword evidence="1" id="KW-0472">Membrane</keyword>
<organism evidence="2 3">
    <name type="scientific">Stephanodiscus triporus</name>
    <dbReference type="NCBI Taxonomy" id="2934178"/>
    <lineage>
        <taxon>Eukaryota</taxon>
        <taxon>Sar</taxon>
        <taxon>Stramenopiles</taxon>
        <taxon>Ochrophyta</taxon>
        <taxon>Bacillariophyta</taxon>
        <taxon>Coscinodiscophyceae</taxon>
        <taxon>Thalassiosirophycidae</taxon>
        <taxon>Stephanodiscales</taxon>
        <taxon>Stephanodiscaceae</taxon>
        <taxon>Stephanodiscus</taxon>
    </lineage>
</organism>
<name>A0ABD3QL91_9STRA</name>
<keyword evidence="1" id="KW-0812">Transmembrane</keyword>
<dbReference type="EMBL" id="JALLAZ020000210">
    <property type="protein sequence ID" value="KAL3800744.1"/>
    <property type="molecule type" value="Genomic_DNA"/>
</dbReference>
<evidence type="ECO:0000313" key="3">
    <source>
        <dbReference type="Proteomes" id="UP001530315"/>
    </source>
</evidence>
<comment type="caution">
    <text evidence="2">The sequence shown here is derived from an EMBL/GenBank/DDBJ whole genome shotgun (WGS) entry which is preliminary data.</text>
</comment>
<sequence>MVTAVREMANPSAKLVGGFTISPKLTVLLAVLVVYSCLAGMFIVTSLSYDDDDHRGVDDLRLPVPLKIVRSNEAVSRQLRDRRKRKLPENYFTLSPPTASGVGGGGDSHWSWPIIHVVSTRFMQGQGNLVNLARSRLKLLEVICLPSLMEQTILDRRGLSEVYAGTKWRGELNRLFHASHSRGKVADPVFLWIIKVDPNLDEGILNELRAILEPVRRFTLVVGSNTNYGIGIKPGGWRGGEAGRDILDAYDGGRVYFPGNDDGGAYHMIRRAHDAREDRVVLETRLDADDAVNVDYFASLQRTALRSLVDRGISSYNDRENEQSRAARWLYWCPRTHIQWNPSSFDSTSDNPGTLQVLQMPYHCITPGLTLGFAVGTREENVPRYTHDKLYWELTINHNISGARNATAQAIESSDRHDCGLYPSSQCAVFVEDPRVSAFRSRALTSAGMNNIETRGAPSLATDDEYEEIAATLWEHTIEDHFGINTKRVKEAADFLVANYLGTIKDNLRGQCSHGHSCKISSIEKLRRTIDVLVEETGGVQIHHHEVDE</sequence>
<feature type="transmembrane region" description="Helical" evidence="1">
    <location>
        <begin position="25"/>
        <end position="45"/>
    </location>
</feature>
<dbReference type="AlphaFoldDB" id="A0ABD3QL91"/>
<proteinExistence type="predicted"/>
<accession>A0ABD3QL91</accession>
<keyword evidence="1" id="KW-1133">Transmembrane helix</keyword>
<reference evidence="2 3" key="1">
    <citation type="submission" date="2024-10" db="EMBL/GenBank/DDBJ databases">
        <title>Updated reference genomes for cyclostephanoid diatoms.</title>
        <authorList>
            <person name="Roberts W.R."/>
            <person name="Alverson A.J."/>
        </authorList>
    </citation>
    <scope>NUCLEOTIDE SEQUENCE [LARGE SCALE GENOMIC DNA]</scope>
    <source>
        <strain evidence="2 3">AJA276-08</strain>
    </source>
</reference>
<dbReference type="Proteomes" id="UP001530315">
    <property type="component" value="Unassembled WGS sequence"/>
</dbReference>
<protein>
    <submittedName>
        <fullName evidence="2">Uncharacterized protein</fullName>
    </submittedName>
</protein>